<dbReference type="InterPro" id="IPR013762">
    <property type="entry name" value="Integrase-like_cat_sf"/>
</dbReference>
<dbReference type="Pfam" id="PF00589">
    <property type="entry name" value="Phage_integrase"/>
    <property type="match status" value="1"/>
</dbReference>
<dbReference type="PANTHER" id="PTHR30349">
    <property type="entry name" value="PHAGE INTEGRASE-RELATED"/>
    <property type="match status" value="1"/>
</dbReference>
<dbReference type="InterPro" id="IPR010998">
    <property type="entry name" value="Integrase_recombinase_N"/>
</dbReference>
<evidence type="ECO:0000313" key="8">
    <source>
        <dbReference type="Proteomes" id="UP000808906"/>
    </source>
</evidence>
<comment type="similarity">
    <text evidence="1">Belongs to the 'phage' integrase family.</text>
</comment>
<sequence length="410" mass="45372">MAVQKRERGGRIRWVGRYRGSDGIERSQTFDTRGAAKDWVNDRERELRRGEWINPKDQEVTVGKMWADWEAAAKTDGTRKVRELVGRNLGRLERAPIGAVKASDVRLWKRHLEEGRPWVPGCTGLKPNTVDGWCGQLAGFFNMLVADNLLLKSPAAGIGKRRKQQTGVRAIARAELITADEVWRIEEAARVGVPKGRNWVAPYPTFARMIIVGAATGLRGGEIAGVRIRAVDFLRREMTITEQSKTGTSAFEWAPLKTAAAHRVLPLSDMALEAIAEELAENPCADRSMPVFRTMHGRMWSSSTVSHSFRAVRNRLGLDPAITWHSLRHFYASALIHAGASPKTVQERLGHESAETTLEVYTHLWPGEGERTRSAVDAALMRDQCGTGSSSDAESDETVPAELDSTGTGE</sequence>
<dbReference type="EMBL" id="WVBC01000030">
    <property type="protein sequence ID" value="NKT78194.1"/>
    <property type="molecule type" value="Genomic_DNA"/>
</dbReference>
<evidence type="ECO:0000313" key="6">
    <source>
        <dbReference type="EMBL" id="MBM4567471.1"/>
    </source>
</evidence>
<evidence type="ECO:0000313" key="7">
    <source>
        <dbReference type="EMBL" id="NKT78194.1"/>
    </source>
</evidence>
<keyword evidence="3" id="KW-0233">DNA recombination</keyword>
<dbReference type="CDD" id="cd01189">
    <property type="entry name" value="INT_ICEBs1_C_like"/>
    <property type="match status" value="1"/>
</dbReference>
<name>A0A9Q2PC46_RHOHA</name>
<dbReference type="GO" id="GO:0006310">
    <property type="term" value="P:DNA recombination"/>
    <property type="evidence" value="ECO:0007669"/>
    <property type="project" value="UniProtKB-KW"/>
</dbReference>
<dbReference type="InterPro" id="IPR050090">
    <property type="entry name" value="Tyrosine_recombinase_XerCD"/>
</dbReference>
<dbReference type="PROSITE" id="PS51898">
    <property type="entry name" value="TYR_RECOMBINASE"/>
    <property type="match status" value="1"/>
</dbReference>
<dbReference type="Gene3D" id="1.10.150.130">
    <property type="match status" value="1"/>
</dbReference>
<accession>A0A9Q2PC46</accession>
<dbReference type="AlphaFoldDB" id="A0A9Q2PC46"/>
<proteinExistence type="inferred from homology"/>
<dbReference type="Gene3D" id="1.10.443.10">
    <property type="entry name" value="Intergrase catalytic core"/>
    <property type="match status" value="1"/>
</dbReference>
<gene>
    <name evidence="6" type="ORF">GS441_19220</name>
    <name evidence="7" type="ORF">GS882_08770</name>
</gene>
<dbReference type="RefSeq" id="WP_205915002.1">
    <property type="nucleotide sequence ID" value="NZ_CP095477.1"/>
</dbReference>
<evidence type="ECO:0000256" key="2">
    <source>
        <dbReference type="ARBA" id="ARBA00023125"/>
    </source>
</evidence>
<evidence type="ECO:0000256" key="4">
    <source>
        <dbReference type="SAM" id="MobiDB-lite"/>
    </source>
</evidence>
<dbReference type="PANTHER" id="PTHR30349:SF41">
    <property type="entry name" value="INTEGRASE_RECOMBINASE PROTEIN MJ0367-RELATED"/>
    <property type="match status" value="1"/>
</dbReference>
<dbReference type="GO" id="GO:0015074">
    <property type="term" value="P:DNA integration"/>
    <property type="evidence" value="ECO:0007669"/>
    <property type="project" value="InterPro"/>
</dbReference>
<dbReference type="SUPFAM" id="SSF56349">
    <property type="entry name" value="DNA breaking-rejoining enzymes"/>
    <property type="match status" value="1"/>
</dbReference>
<organism evidence="6 8">
    <name type="scientific">Rhodococcus hoagii</name>
    <name type="common">Corynebacterium equii</name>
    <dbReference type="NCBI Taxonomy" id="43767"/>
    <lineage>
        <taxon>Bacteria</taxon>
        <taxon>Bacillati</taxon>
        <taxon>Actinomycetota</taxon>
        <taxon>Actinomycetes</taxon>
        <taxon>Mycobacteriales</taxon>
        <taxon>Nocardiaceae</taxon>
        <taxon>Prescottella</taxon>
    </lineage>
</organism>
<dbReference type="InterPro" id="IPR002104">
    <property type="entry name" value="Integrase_catalytic"/>
</dbReference>
<reference evidence="6" key="1">
    <citation type="submission" date="2019-11" db="EMBL/GenBank/DDBJ databases">
        <title>Spread of Macrolides and rifampicin resistant Rhodococcus equi in clinical isolates in the USA.</title>
        <authorList>
            <person name="Alvarez-Narvaez S."/>
            <person name="Huber L."/>
            <person name="Cohen N.D."/>
            <person name="Slovis N."/>
            <person name="Greiter M."/>
            <person name="Giguere S."/>
            <person name="Hart K."/>
        </authorList>
    </citation>
    <scope>NUCLEOTIDE SEQUENCE</scope>
    <source>
        <strain evidence="6">Lh_17</strain>
    </source>
</reference>
<evidence type="ECO:0000256" key="3">
    <source>
        <dbReference type="ARBA" id="ARBA00023172"/>
    </source>
</evidence>
<comment type="caution">
    <text evidence="6">The sequence shown here is derived from an EMBL/GenBank/DDBJ whole genome shotgun (WGS) entry which is preliminary data.</text>
</comment>
<dbReference type="Proteomes" id="UP000808906">
    <property type="component" value="Unassembled WGS sequence"/>
</dbReference>
<feature type="region of interest" description="Disordered" evidence="4">
    <location>
        <begin position="383"/>
        <end position="410"/>
    </location>
</feature>
<dbReference type="Proteomes" id="UP000603463">
    <property type="component" value="Unassembled WGS sequence"/>
</dbReference>
<dbReference type="GO" id="GO:0003677">
    <property type="term" value="F:DNA binding"/>
    <property type="evidence" value="ECO:0007669"/>
    <property type="project" value="UniProtKB-KW"/>
</dbReference>
<protein>
    <submittedName>
        <fullName evidence="6">Tyrosine-type recombinase/integrase</fullName>
    </submittedName>
</protein>
<feature type="domain" description="Tyr recombinase" evidence="5">
    <location>
        <begin position="172"/>
        <end position="377"/>
    </location>
</feature>
<dbReference type="EMBL" id="WUXR01000012">
    <property type="protein sequence ID" value="MBM4567471.1"/>
    <property type="molecule type" value="Genomic_DNA"/>
</dbReference>
<reference evidence="7" key="2">
    <citation type="journal article" date="2020" name="Environ. Microbiol.">
        <title>The novel and transferable erm(51) gene confers Macrolides, Lincosamides, and Streptogramins B (MLSB) resistance to clonal Rhodococcus equi in the environment.</title>
        <authorList>
            <person name="Huber L."/>
            <person name="Giguere S."/>
            <person name="Slovis N.M."/>
            <person name="Alvarez-Narvaez S."/>
            <person name="Hart K.A."/>
            <person name="Greiter M."/>
            <person name="Morris E.R.A."/>
            <person name="Cohen N.D."/>
        </authorList>
    </citation>
    <scope>NUCLEOTIDE SEQUENCE</scope>
    <source>
        <strain evidence="7">Lh_116_1</strain>
    </source>
</reference>
<evidence type="ECO:0000259" key="5">
    <source>
        <dbReference type="PROSITE" id="PS51898"/>
    </source>
</evidence>
<evidence type="ECO:0000256" key="1">
    <source>
        <dbReference type="ARBA" id="ARBA00008857"/>
    </source>
</evidence>
<keyword evidence="2" id="KW-0238">DNA-binding</keyword>
<dbReference type="InterPro" id="IPR011010">
    <property type="entry name" value="DNA_brk_join_enz"/>
</dbReference>